<keyword evidence="2" id="KW-1185">Reference proteome</keyword>
<accession>A0ACC3D4U9</accession>
<dbReference type="EMBL" id="JAWDJW010007712">
    <property type="protein sequence ID" value="KAK3061635.1"/>
    <property type="molecule type" value="Genomic_DNA"/>
</dbReference>
<sequence length="371" mass="40172">MELIAVTALISQYMDTRNLELLLGDIDEMRSVIRQNVIDLRANTDTWRKLWTFISHLEEHRGAVDGSTMARPVSKEITQRATKTDGSVEEERAELLEQFRAGSNKPSNNVRPSQPRSDPLSNTLKRKRTSEPSRPSKQQRASDGNISSLLRKPSTAIRLESREDALAPNRGNDEQLMGSQDSVLGPPSEAGPIAQRSASPAESVWQSDGEDAEPQTSTVLTNGPTETFRDSVHSRVTAVALMGYDGTRSTPSVPSATASVTSRENSEATVMDLDSVNISRRTPRVGSAAPNGVTSRASSEQRASSVVADAKPALKQSNFAFGKYLVRQTLVPYALVSHQPPSQSISPGEETPNSGSNHRPSAASPAAYLRV</sequence>
<evidence type="ECO:0000313" key="2">
    <source>
        <dbReference type="Proteomes" id="UP001186974"/>
    </source>
</evidence>
<name>A0ACC3D4U9_9PEZI</name>
<gene>
    <name evidence="1" type="ORF">LTS18_005751</name>
</gene>
<dbReference type="Proteomes" id="UP001186974">
    <property type="component" value="Unassembled WGS sequence"/>
</dbReference>
<comment type="caution">
    <text evidence="1">The sequence shown here is derived from an EMBL/GenBank/DDBJ whole genome shotgun (WGS) entry which is preliminary data.</text>
</comment>
<reference evidence="1" key="1">
    <citation type="submission" date="2024-09" db="EMBL/GenBank/DDBJ databases">
        <title>Black Yeasts Isolated from many extreme environments.</title>
        <authorList>
            <person name="Coleine C."/>
            <person name="Stajich J.E."/>
            <person name="Selbmann L."/>
        </authorList>
    </citation>
    <scope>NUCLEOTIDE SEQUENCE</scope>
    <source>
        <strain evidence="1">CCFEE 5737</strain>
    </source>
</reference>
<evidence type="ECO:0000313" key="1">
    <source>
        <dbReference type="EMBL" id="KAK3061635.1"/>
    </source>
</evidence>
<protein>
    <submittedName>
        <fullName evidence="1">Uncharacterized protein</fullName>
    </submittedName>
</protein>
<organism evidence="1 2">
    <name type="scientific">Coniosporium uncinatum</name>
    <dbReference type="NCBI Taxonomy" id="93489"/>
    <lineage>
        <taxon>Eukaryota</taxon>
        <taxon>Fungi</taxon>
        <taxon>Dikarya</taxon>
        <taxon>Ascomycota</taxon>
        <taxon>Pezizomycotina</taxon>
        <taxon>Dothideomycetes</taxon>
        <taxon>Dothideomycetes incertae sedis</taxon>
        <taxon>Coniosporium</taxon>
    </lineage>
</organism>
<proteinExistence type="predicted"/>